<reference evidence="1 2" key="1">
    <citation type="submission" date="2019-05" db="EMBL/GenBank/DDBJ databases">
        <title>Another draft genome of Portunus trituberculatus and its Hox gene families provides insights of decapod evolution.</title>
        <authorList>
            <person name="Jeong J.-H."/>
            <person name="Song I."/>
            <person name="Kim S."/>
            <person name="Choi T."/>
            <person name="Kim D."/>
            <person name="Ryu S."/>
            <person name="Kim W."/>
        </authorList>
    </citation>
    <scope>NUCLEOTIDE SEQUENCE [LARGE SCALE GENOMIC DNA]</scope>
    <source>
        <tissue evidence="1">Muscle</tissue>
    </source>
</reference>
<evidence type="ECO:0000313" key="2">
    <source>
        <dbReference type="Proteomes" id="UP000324222"/>
    </source>
</evidence>
<evidence type="ECO:0000313" key="1">
    <source>
        <dbReference type="EMBL" id="MPC24035.1"/>
    </source>
</evidence>
<gene>
    <name evidence="1" type="ORF">E2C01_017105</name>
</gene>
<dbReference type="EMBL" id="VSRR010001281">
    <property type="protein sequence ID" value="MPC24035.1"/>
    <property type="molecule type" value="Genomic_DNA"/>
</dbReference>
<dbReference type="Proteomes" id="UP000324222">
    <property type="component" value="Unassembled WGS sequence"/>
</dbReference>
<sequence>MGVYDSALIGAPVRREGKKEKNGTSFLIIETTMQNDKSPYYATQCKKLKRPHLSAGSREIRRVSQN</sequence>
<organism evidence="1 2">
    <name type="scientific">Portunus trituberculatus</name>
    <name type="common">Swimming crab</name>
    <name type="synonym">Neptunus trituberculatus</name>
    <dbReference type="NCBI Taxonomy" id="210409"/>
    <lineage>
        <taxon>Eukaryota</taxon>
        <taxon>Metazoa</taxon>
        <taxon>Ecdysozoa</taxon>
        <taxon>Arthropoda</taxon>
        <taxon>Crustacea</taxon>
        <taxon>Multicrustacea</taxon>
        <taxon>Malacostraca</taxon>
        <taxon>Eumalacostraca</taxon>
        <taxon>Eucarida</taxon>
        <taxon>Decapoda</taxon>
        <taxon>Pleocyemata</taxon>
        <taxon>Brachyura</taxon>
        <taxon>Eubrachyura</taxon>
        <taxon>Portunoidea</taxon>
        <taxon>Portunidae</taxon>
        <taxon>Portuninae</taxon>
        <taxon>Portunus</taxon>
    </lineage>
</organism>
<protein>
    <submittedName>
        <fullName evidence="1">Uncharacterized protein</fullName>
    </submittedName>
</protein>
<comment type="caution">
    <text evidence="1">The sequence shown here is derived from an EMBL/GenBank/DDBJ whole genome shotgun (WGS) entry which is preliminary data.</text>
</comment>
<keyword evidence="2" id="KW-1185">Reference proteome</keyword>
<accession>A0A5B7DS18</accession>
<proteinExistence type="predicted"/>
<dbReference type="AlphaFoldDB" id="A0A5B7DS18"/>
<name>A0A5B7DS18_PORTR</name>